<dbReference type="RefSeq" id="XP_070453333.1">
    <property type="nucleotide sequence ID" value="XM_070597232.1"/>
</dbReference>
<reference evidence="2" key="1">
    <citation type="submission" date="2025-08" db="UniProtKB">
        <authorList>
            <consortium name="RefSeq"/>
        </authorList>
    </citation>
    <scope>IDENTIFICATION</scope>
    <source>
        <tissue evidence="2">Blood</tissue>
    </source>
</reference>
<evidence type="ECO:0000313" key="2">
    <source>
        <dbReference type="RefSeq" id="XP_070453333.1"/>
    </source>
</evidence>
<sequence>MSYYYGNYYGGLGCGLGGFSGLGYGYGSGYGLGGYGGYGLRKCKSPGAAGDVHPQGTHLRHPTKPSRLNTMTYYYGNYYGGLGYGLGGFSGQDYGYGSSCSLGGYSGCGFGYYCPTFYRRYWSSGFF</sequence>
<proteinExistence type="predicted"/>
<name>A0ABM4MKV7_EQUPR</name>
<dbReference type="Proteomes" id="UP001652662">
    <property type="component" value="Chromosome 27"/>
</dbReference>
<gene>
    <name evidence="2" type="primary">LOC139079808</name>
</gene>
<organism evidence="1 2">
    <name type="scientific">Equus przewalskii</name>
    <name type="common">Przewalski's horse</name>
    <name type="synonym">Equus caballus przewalskii</name>
    <dbReference type="NCBI Taxonomy" id="9798"/>
    <lineage>
        <taxon>Eukaryota</taxon>
        <taxon>Metazoa</taxon>
        <taxon>Chordata</taxon>
        <taxon>Craniata</taxon>
        <taxon>Vertebrata</taxon>
        <taxon>Euteleostomi</taxon>
        <taxon>Mammalia</taxon>
        <taxon>Eutheria</taxon>
        <taxon>Laurasiatheria</taxon>
        <taxon>Perissodactyla</taxon>
        <taxon>Equidae</taxon>
        <taxon>Equus</taxon>
    </lineage>
</organism>
<keyword evidence="1" id="KW-1185">Reference proteome</keyword>
<dbReference type="InterPro" id="IPR052878">
    <property type="entry name" value="KRTAP_matrix"/>
</dbReference>
<accession>A0ABM4MKV7</accession>
<dbReference type="PANTHER" id="PTHR39653">
    <property type="entry name" value="KERATIN-ASSOCIATED PROTEIN 20-2"/>
    <property type="match status" value="1"/>
</dbReference>
<evidence type="ECO:0000313" key="1">
    <source>
        <dbReference type="Proteomes" id="UP001652662"/>
    </source>
</evidence>
<dbReference type="PANTHER" id="PTHR39653:SF6">
    <property type="entry name" value="KERATIN-ASSOCIATED PROTEIN 20-2"/>
    <property type="match status" value="1"/>
</dbReference>
<dbReference type="GeneID" id="139079808"/>
<protein>
    <submittedName>
        <fullName evidence="2">Keratin-associated protein 19-3-like</fullName>
    </submittedName>
</protein>